<feature type="signal peptide" evidence="1">
    <location>
        <begin position="1"/>
        <end position="21"/>
    </location>
</feature>
<protein>
    <recommendedName>
        <fullName evidence="2">DUF6438 domain-containing protein</fullName>
    </recommendedName>
</protein>
<dbReference type="STRING" id="1227077.SAMN04515668_3918"/>
<organism evidence="3 4">
    <name type="scientific">Hymenobacter arizonensis</name>
    <name type="common">Siccationidurans arizonensis</name>
    <dbReference type="NCBI Taxonomy" id="1227077"/>
    <lineage>
        <taxon>Bacteria</taxon>
        <taxon>Pseudomonadati</taxon>
        <taxon>Bacteroidota</taxon>
        <taxon>Cytophagia</taxon>
        <taxon>Cytophagales</taxon>
        <taxon>Hymenobacteraceae</taxon>
        <taxon>Hymenobacter</taxon>
    </lineage>
</organism>
<gene>
    <name evidence="3" type="ORF">SAMN04515668_3918</name>
</gene>
<proteinExistence type="predicted"/>
<evidence type="ECO:0000313" key="4">
    <source>
        <dbReference type="Proteomes" id="UP000199029"/>
    </source>
</evidence>
<dbReference type="Pfam" id="PF20033">
    <property type="entry name" value="DUF6438"/>
    <property type="match status" value="1"/>
</dbReference>
<keyword evidence="4" id="KW-1185">Reference proteome</keyword>
<reference evidence="4" key="1">
    <citation type="submission" date="2016-10" db="EMBL/GenBank/DDBJ databases">
        <authorList>
            <person name="Varghese N."/>
            <person name="Submissions S."/>
        </authorList>
    </citation>
    <scope>NUCLEOTIDE SEQUENCE [LARGE SCALE GENOMIC DNA]</scope>
    <source>
        <strain evidence="4">OR362-8,ATCC BAA-1266,JCM 13504</strain>
    </source>
</reference>
<feature type="domain" description="DUF6438" evidence="2">
    <location>
        <begin position="58"/>
        <end position="168"/>
    </location>
</feature>
<evidence type="ECO:0000313" key="3">
    <source>
        <dbReference type="EMBL" id="SFQ72411.1"/>
    </source>
</evidence>
<accession>A0A1I6AUH0</accession>
<keyword evidence="1" id="KW-0732">Signal</keyword>
<dbReference type="EMBL" id="FOXS01000006">
    <property type="protein sequence ID" value="SFQ72411.1"/>
    <property type="molecule type" value="Genomic_DNA"/>
</dbReference>
<dbReference type="Proteomes" id="UP000199029">
    <property type="component" value="Unassembled WGS sequence"/>
</dbReference>
<dbReference type="InterPro" id="IPR045497">
    <property type="entry name" value="DUF6438"/>
</dbReference>
<name>A0A1I6AUH0_HYMAR</name>
<feature type="chain" id="PRO_5011590203" description="DUF6438 domain-containing protein" evidence="1">
    <location>
        <begin position="22"/>
        <end position="181"/>
    </location>
</feature>
<evidence type="ECO:0000256" key="1">
    <source>
        <dbReference type="SAM" id="SignalP"/>
    </source>
</evidence>
<dbReference type="AlphaFoldDB" id="A0A1I6AUH0"/>
<sequence>MRYFTVLLLLLAFGLALPACAQKATATQKAKPKKVSKKAVAEETRLKELKAKQDNGPVLTFERTACFGKCPAYAMQVYADGRVEYEGRGDVPIMGKKELKMTPAAVAEVLRRAKEANFDQFKDRYSENTSDLPSTVVAIRQPNGQLKRVVAEEGEPTNVKMFFTYLSTQFDQLAQLGGVDR</sequence>
<evidence type="ECO:0000259" key="2">
    <source>
        <dbReference type="Pfam" id="PF20033"/>
    </source>
</evidence>
<dbReference type="RefSeq" id="WP_092677351.1">
    <property type="nucleotide sequence ID" value="NZ_FOXS01000006.1"/>
</dbReference>
<dbReference type="OrthoDB" id="7172369at2"/>